<dbReference type="PANTHER" id="PTHR22948">
    <property type="entry name" value="TUDOR DOMAIN CONTAINING PROTEIN"/>
    <property type="match status" value="1"/>
</dbReference>
<reference evidence="5 6" key="1">
    <citation type="submission" date="2017-12" db="EMBL/GenBank/DDBJ databases">
        <title>Hemimetabolous genomes reveal molecular basis of termite eusociality.</title>
        <authorList>
            <person name="Harrison M.C."/>
            <person name="Jongepier E."/>
            <person name="Robertson H.M."/>
            <person name="Arning N."/>
            <person name="Bitard-Feildel T."/>
            <person name="Chao H."/>
            <person name="Childers C.P."/>
            <person name="Dinh H."/>
            <person name="Doddapaneni H."/>
            <person name="Dugan S."/>
            <person name="Gowin J."/>
            <person name="Greiner C."/>
            <person name="Han Y."/>
            <person name="Hu H."/>
            <person name="Hughes D.S.T."/>
            <person name="Huylmans A.-K."/>
            <person name="Kemena C."/>
            <person name="Kremer L.P.M."/>
            <person name="Lee S.L."/>
            <person name="Lopez-Ezquerra A."/>
            <person name="Mallet L."/>
            <person name="Monroy-Kuhn J.M."/>
            <person name="Moser A."/>
            <person name="Murali S.C."/>
            <person name="Muzny D.M."/>
            <person name="Otani S."/>
            <person name="Piulachs M.-D."/>
            <person name="Poelchau M."/>
            <person name="Qu J."/>
            <person name="Schaub F."/>
            <person name="Wada-Katsumata A."/>
            <person name="Worley K.C."/>
            <person name="Xie Q."/>
            <person name="Ylla G."/>
            <person name="Poulsen M."/>
            <person name="Gibbs R.A."/>
            <person name="Schal C."/>
            <person name="Richards S."/>
            <person name="Belles X."/>
            <person name="Korb J."/>
            <person name="Bornberg-Bauer E."/>
        </authorList>
    </citation>
    <scope>NUCLEOTIDE SEQUENCE [LARGE SCALE GENOMIC DNA]</scope>
    <source>
        <tissue evidence="5">Whole body</tissue>
    </source>
</reference>
<evidence type="ECO:0000313" key="5">
    <source>
        <dbReference type="EMBL" id="PNF31972.1"/>
    </source>
</evidence>
<accession>A0A2J7QTQ9</accession>
<keyword evidence="3" id="KW-0812">Transmembrane</keyword>
<evidence type="ECO:0000256" key="2">
    <source>
        <dbReference type="SAM" id="MobiDB-lite"/>
    </source>
</evidence>
<dbReference type="InterPro" id="IPR035437">
    <property type="entry name" value="SNase_OB-fold_sf"/>
</dbReference>
<dbReference type="SUPFAM" id="SSF54791">
    <property type="entry name" value="Eukaryotic type KH-domain (KH-domain type I)"/>
    <property type="match status" value="1"/>
</dbReference>
<keyword evidence="3" id="KW-0472">Membrane</keyword>
<feature type="compositionally biased region" description="Polar residues" evidence="2">
    <location>
        <begin position="487"/>
        <end position="500"/>
    </location>
</feature>
<evidence type="ECO:0000313" key="6">
    <source>
        <dbReference type="Proteomes" id="UP000235965"/>
    </source>
</evidence>
<dbReference type="InterPro" id="IPR004087">
    <property type="entry name" value="KH_dom"/>
</dbReference>
<dbReference type="Gene3D" id="2.30.30.140">
    <property type="match status" value="1"/>
</dbReference>
<keyword evidence="6" id="KW-1185">Reference proteome</keyword>
<feature type="compositionally biased region" description="Polar residues" evidence="2">
    <location>
        <begin position="42"/>
        <end position="64"/>
    </location>
</feature>
<dbReference type="Pfam" id="PF00013">
    <property type="entry name" value="KH_1"/>
    <property type="match status" value="1"/>
</dbReference>
<evidence type="ECO:0000259" key="4">
    <source>
        <dbReference type="PROSITE" id="PS50304"/>
    </source>
</evidence>
<feature type="domain" description="Tudor" evidence="4">
    <location>
        <begin position="683"/>
        <end position="741"/>
    </location>
</feature>
<dbReference type="Proteomes" id="UP000235965">
    <property type="component" value="Unassembled WGS sequence"/>
</dbReference>
<dbReference type="GO" id="GO:0005739">
    <property type="term" value="C:mitochondrion"/>
    <property type="evidence" value="ECO:0007669"/>
    <property type="project" value="UniProtKB-ARBA"/>
</dbReference>
<dbReference type="InterPro" id="IPR002999">
    <property type="entry name" value="Tudor"/>
</dbReference>
<feature type="region of interest" description="Disordered" evidence="2">
    <location>
        <begin position="198"/>
        <end position="223"/>
    </location>
</feature>
<name>A0A2J7QTQ9_9NEOP</name>
<keyword evidence="1" id="KW-0694">RNA-binding</keyword>
<dbReference type="SUPFAM" id="SSF63748">
    <property type="entry name" value="Tudor/PWWP/MBT"/>
    <property type="match status" value="1"/>
</dbReference>
<dbReference type="EMBL" id="NEVH01011193">
    <property type="protein sequence ID" value="PNF31972.1"/>
    <property type="molecule type" value="Genomic_DNA"/>
</dbReference>
<dbReference type="GO" id="GO:0010468">
    <property type="term" value="P:regulation of gene expression"/>
    <property type="evidence" value="ECO:0007669"/>
    <property type="project" value="UniProtKB-ARBA"/>
</dbReference>
<feature type="transmembrane region" description="Helical" evidence="3">
    <location>
        <begin position="6"/>
        <end position="26"/>
    </location>
</feature>
<dbReference type="Gene3D" id="3.30.1370.10">
    <property type="entry name" value="K Homology domain, type 1"/>
    <property type="match status" value="1"/>
</dbReference>
<dbReference type="InterPro" id="IPR050621">
    <property type="entry name" value="Tudor_domain_containing"/>
</dbReference>
<evidence type="ECO:0000256" key="1">
    <source>
        <dbReference type="PROSITE-ProRule" id="PRU00117"/>
    </source>
</evidence>
<gene>
    <name evidence="5" type="ORF">B7P43_G06567</name>
</gene>
<dbReference type="PANTHER" id="PTHR22948:SF65">
    <property type="entry name" value="A-KINASE ANCHORING PROTEIN 1"/>
    <property type="match status" value="1"/>
</dbReference>
<dbReference type="EMBL" id="NEVH01011193">
    <property type="protein sequence ID" value="PNF31971.1"/>
    <property type="molecule type" value="Genomic_DNA"/>
</dbReference>
<dbReference type="PROSITE" id="PS50304">
    <property type="entry name" value="TUDOR"/>
    <property type="match status" value="1"/>
</dbReference>
<feature type="compositionally biased region" description="Polar residues" evidence="2">
    <location>
        <begin position="213"/>
        <end position="222"/>
    </location>
</feature>
<dbReference type="InterPro" id="IPR047367">
    <property type="entry name" value="Tudor_AKAP1"/>
</dbReference>
<dbReference type="GO" id="GO:0003723">
    <property type="term" value="F:RNA binding"/>
    <property type="evidence" value="ECO:0007669"/>
    <property type="project" value="UniProtKB-UniRule"/>
</dbReference>
<dbReference type="OrthoDB" id="10069557at2759"/>
<dbReference type="Gene3D" id="2.40.50.90">
    <property type="match status" value="1"/>
</dbReference>
<dbReference type="SMART" id="SM00322">
    <property type="entry name" value="KH"/>
    <property type="match status" value="1"/>
</dbReference>
<sequence>MFPSSSRHLFVWSLPTLAFLLSLLWYRRRRGASSRSDPGGTMQDTDSTSGDQVQQAKDFQMSTTDSLPAEIQLANREQLCETVTITKGGIKSQTDKLVKPFPMLREECKPETSHQQTSELVLIKKVMAETARNVCTGIPYSDDKHENSDKNGIHTKNDIQEMSPAECPVGKLDQELCVEKITVKSVVNKETKIPMSEGSVCNGLENPKHSTDKISGTVSSPAQVEGKEVGETTENLSTNANTNVSPQKLSESSYLLPEVNVLCTSDSLERTEHKQNTIEVESEALPSNKVTSEENSRMLQVSDIRIQLDNRDTSVGLQSSEVGVHVLPLNLDIPENSQFVDCVEKDIDTVQLTSDIQISSAVKDEEEADDDGSVSSVDSFSVATTVMTCELSAQSFSAEKDEHEESTELSTMETTAQGSVSVPLECKLSSLELNKNTTGEASSDAGSISTNGTMAGSISVASELQRTERDSANHSPADVMLASPSISSYSDAHSEGSSDSGKGCSDVATPPSRTPASGSSLSGDVPLSSVYEFVLPQHLVGRLIGRHGCFVQEIKKNTNASILIKRHPDTQKLKICAVEGSQADIESALEMIRQKFPVNRYPHVTLEQVCFLPSVPTFPLIPESMQLQLVEGVNNDVILSSLISPAHFFVQHPTHPTFPALVRLNACMNLCYSEPTAPALPTPIQENVICVAPTVEGWYRAQVVAVDAETDTCDIKFVDYGGYLTLNSSLLRQIRGDFMTLPFQAAECYLANVVPVGGHEASWTKESMVSMEELTHGQVLQAQVCGYAQDGLPVVYLYAVHGSQMVLVNQELVSQGFAEWVEQAEA</sequence>
<dbReference type="STRING" id="105785.A0A2J7QTQ9"/>
<dbReference type="SMART" id="SM00333">
    <property type="entry name" value="TUDOR"/>
    <property type="match status" value="1"/>
</dbReference>
<dbReference type="AlphaFoldDB" id="A0A2J7QTQ9"/>
<dbReference type="InParanoid" id="A0A2J7QTQ9"/>
<dbReference type="CDD" id="cd22395">
    <property type="entry name" value="KH-I_AKAP1"/>
    <property type="match status" value="1"/>
</dbReference>
<dbReference type="Pfam" id="PF00567">
    <property type="entry name" value="TUDOR"/>
    <property type="match status" value="1"/>
</dbReference>
<dbReference type="InterPro" id="IPR004088">
    <property type="entry name" value="KH_dom_type_1"/>
</dbReference>
<dbReference type="PROSITE" id="PS50084">
    <property type="entry name" value="KH_TYPE_1"/>
    <property type="match status" value="1"/>
</dbReference>
<feature type="region of interest" description="Disordered" evidence="2">
    <location>
        <begin position="487"/>
        <end position="522"/>
    </location>
</feature>
<dbReference type="InterPro" id="IPR047368">
    <property type="entry name" value="KH-I_AKAP1"/>
</dbReference>
<feature type="region of interest" description="Disordered" evidence="2">
    <location>
        <begin position="395"/>
        <end position="421"/>
    </location>
</feature>
<dbReference type="CDD" id="cd20407">
    <property type="entry name" value="Tudor_AKAP1"/>
    <property type="match status" value="1"/>
</dbReference>
<comment type="caution">
    <text evidence="5">The sequence shown here is derived from an EMBL/GenBank/DDBJ whole genome shotgun (WGS) entry which is preliminary data.</text>
</comment>
<proteinExistence type="predicted"/>
<keyword evidence="3" id="KW-1133">Transmembrane helix</keyword>
<evidence type="ECO:0000256" key="3">
    <source>
        <dbReference type="SAM" id="Phobius"/>
    </source>
</evidence>
<protein>
    <recommendedName>
        <fullName evidence="4">Tudor domain-containing protein</fullName>
    </recommendedName>
</protein>
<feature type="region of interest" description="Disordered" evidence="2">
    <location>
        <begin position="32"/>
        <end position="64"/>
    </location>
</feature>
<organism evidence="5 6">
    <name type="scientific">Cryptotermes secundus</name>
    <dbReference type="NCBI Taxonomy" id="105785"/>
    <lineage>
        <taxon>Eukaryota</taxon>
        <taxon>Metazoa</taxon>
        <taxon>Ecdysozoa</taxon>
        <taxon>Arthropoda</taxon>
        <taxon>Hexapoda</taxon>
        <taxon>Insecta</taxon>
        <taxon>Pterygota</taxon>
        <taxon>Neoptera</taxon>
        <taxon>Polyneoptera</taxon>
        <taxon>Dictyoptera</taxon>
        <taxon>Blattodea</taxon>
        <taxon>Blattoidea</taxon>
        <taxon>Termitoidae</taxon>
        <taxon>Kalotermitidae</taxon>
        <taxon>Cryptotermitinae</taxon>
        <taxon>Cryptotermes</taxon>
    </lineage>
</organism>
<dbReference type="InterPro" id="IPR036612">
    <property type="entry name" value="KH_dom_type_1_sf"/>
</dbReference>